<organism evidence="1 2">
    <name type="scientific">Nocardia wallacei</name>
    <dbReference type="NCBI Taxonomy" id="480035"/>
    <lineage>
        <taxon>Bacteria</taxon>
        <taxon>Bacillati</taxon>
        <taxon>Actinomycetota</taxon>
        <taxon>Actinomycetes</taxon>
        <taxon>Mycobacteriales</taxon>
        <taxon>Nocardiaceae</taxon>
        <taxon>Nocardia</taxon>
    </lineage>
</organism>
<name>A0A7G1KJ69_9NOCA</name>
<proteinExistence type="predicted"/>
<dbReference type="KEGG" id="nwl:NWFMUON74_30690"/>
<dbReference type="AlphaFoldDB" id="A0A7G1KJ69"/>
<dbReference type="Proteomes" id="UP000516173">
    <property type="component" value="Chromosome"/>
</dbReference>
<gene>
    <name evidence="1" type="ORF">NWFMUON74_30690</name>
</gene>
<sequence length="81" mass="8937">MRHVGRSAGRFRLDRYLAPHGPARHRIDRTALRRGAVVVIDNAADQPPGYRRLFDFLGDPANGLVTQTLPLDGGMDMAVTL</sequence>
<accession>A0A7G1KJ69</accession>
<evidence type="ECO:0000313" key="1">
    <source>
        <dbReference type="EMBL" id="BCK55297.1"/>
    </source>
</evidence>
<dbReference type="EMBL" id="AP023396">
    <property type="protein sequence ID" value="BCK55297.1"/>
    <property type="molecule type" value="Genomic_DNA"/>
</dbReference>
<evidence type="ECO:0000313" key="2">
    <source>
        <dbReference type="Proteomes" id="UP000516173"/>
    </source>
</evidence>
<keyword evidence="2" id="KW-1185">Reference proteome</keyword>
<evidence type="ECO:0008006" key="3">
    <source>
        <dbReference type="Google" id="ProtNLM"/>
    </source>
</evidence>
<protein>
    <recommendedName>
        <fullName evidence="3">O-methyltransferase domain-containing protein</fullName>
    </recommendedName>
</protein>
<reference evidence="1 2" key="1">
    <citation type="submission" date="2020-08" db="EMBL/GenBank/DDBJ databases">
        <title>Genome Sequencing of Nocardia wallacei strain FMUON74 and assembly.</title>
        <authorList>
            <person name="Toyokawa M."/>
            <person name="Uesaka K."/>
        </authorList>
    </citation>
    <scope>NUCLEOTIDE SEQUENCE [LARGE SCALE GENOMIC DNA]</scope>
    <source>
        <strain evidence="1 2">FMUON74</strain>
    </source>
</reference>